<reference evidence="1 2" key="1">
    <citation type="submission" date="2023-03" db="EMBL/GenBank/DDBJ databases">
        <title>High recombination rates correlate with genetic variation in Cardiocondyla obscurior ants.</title>
        <authorList>
            <person name="Errbii M."/>
        </authorList>
    </citation>
    <scope>NUCLEOTIDE SEQUENCE [LARGE SCALE GENOMIC DNA]</scope>
    <source>
        <strain evidence="1">Alpha-2009</strain>
        <tissue evidence="1">Whole body</tissue>
    </source>
</reference>
<evidence type="ECO:0008006" key="3">
    <source>
        <dbReference type="Google" id="ProtNLM"/>
    </source>
</evidence>
<gene>
    <name evidence="1" type="ORF">PUN28_005195</name>
</gene>
<evidence type="ECO:0000313" key="1">
    <source>
        <dbReference type="EMBL" id="KAL0126651.1"/>
    </source>
</evidence>
<dbReference type="AlphaFoldDB" id="A0AAW2GEN6"/>
<sequence>MHSIYLDTVSWIFKSRAQLFIFTYKRGFFNGRQLPNGNRASTRRNCAYYCSIKNLTLIMKKKIHLSERNKNLREYLLIFSLICKEANMYIVW</sequence>
<name>A0AAW2GEN6_9HYME</name>
<protein>
    <recommendedName>
        <fullName evidence="3">Ribosomal protein L20</fullName>
    </recommendedName>
</protein>
<organism evidence="1 2">
    <name type="scientific">Cardiocondyla obscurior</name>
    <dbReference type="NCBI Taxonomy" id="286306"/>
    <lineage>
        <taxon>Eukaryota</taxon>
        <taxon>Metazoa</taxon>
        <taxon>Ecdysozoa</taxon>
        <taxon>Arthropoda</taxon>
        <taxon>Hexapoda</taxon>
        <taxon>Insecta</taxon>
        <taxon>Pterygota</taxon>
        <taxon>Neoptera</taxon>
        <taxon>Endopterygota</taxon>
        <taxon>Hymenoptera</taxon>
        <taxon>Apocrita</taxon>
        <taxon>Aculeata</taxon>
        <taxon>Formicoidea</taxon>
        <taxon>Formicidae</taxon>
        <taxon>Myrmicinae</taxon>
        <taxon>Cardiocondyla</taxon>
    </lineage>
</organism>
<proteinExistence type="predicted"/>
<dbReference type="Proteomes" id="UP001430953">
    <property type="component" value="Unassembled WGS sequence"/>
</dbReference>
<dbReference type="EMBL" id="JADYXP020000004">
    <property type="protein sequence ID" value="KAL0126651.1"/>
    <property type="molecule type" value="Genomic_DNA"/>
</dbReference>
<evidence type="ECO:0000313" key="2">
    <source>
        <dbReference type="Proteomes" id="UP001430953"/>
    </source>
</evidence>
<keyword evidence="2" id="KW-1185">Reference proteome</keyword>
<comment type="caution">
    <text evidence="1">The sequence shown here is derived from an EMBL/GenBank/DDBJ whole genome shotgun (WGS) entry which is preliminary data.</text>
</comment>
<accession>A0AAW2GEN6</accession>